<evidence type="ECO:0000313" key="3">
    <source>
        <dbReference type="EMBL" id="CDI67079.1"/>
    </source>
</evidence>
<gene>
    <name evidence="3" type="ORF">BANIM336_00388</name>
</gene>
<feature type="transmembrane region" description="Helical" evidence="1">
    <location>
        <begin position="87"/>
        <end position="106"/>
    </location>
</feature>
<evidence type="ECO:0000259" key="2">
    <source>
        <dbReference type="Pfam" id="PF14018"/>
    </source>
</evidence>
<comment type="caution">
    <text evidence="3">The sequence shown here is derived from an EMBL/GenBank/DDBJ whole genome shotgun (WGS) entry which is preliminary data.</text>
</comment>
<evidence type="ECO:0000313" key="4">
    <source>
        <dbReference type="Proteomes" id="UP000035645"/>
    </source>
</evidence>
<reference evidence="3 4" key="1">
    <citation type="submission" date="2013-10" db="EMBL/GenBank/DDBJ databases">
        <authorList>
            <person name="Manrique M."/>
        </authorList>
    </citation>
    <scope>NUCLEOTIDE SEQUENCE [LARGE SCALE GENOMIC DNA]</scope>
    <source>
        <strain evidence="3 4">IM386</strain>
    </source>
</reference>
<feature type="domain" description="DUF4234" evidence="2">
    <location>
        <begin position="2"/>
        <end position="70"/>
    </location>
</feature>
<name>A0AAV2W125_9BIFI</name>
<dbReference type="EMBL" id="CBUQ010000005">
    <property type="protein sequence ID" value="CDI67079.1"/>
    <property type="molecule type" value="Genomic_DNA"/>
</dbReference>
<keyword evidence="1" id="KW-0472">Membrane</keyword>
<sequence length="124" mass="14046">MAKFILLGIITFSIYPIVIMTTTAEDLNIIASRYNGKKTMNYCLMFFLISWLTLGIGWLVWHNNFSARIGDEQRRRGLAPTVTAATYWLWAVLGSLIVVGPFIYYYKVLNAMNELCAAYNATGC</sequence>
<dbReference type="Proteomes" id="UP000035645">
    <property type="component" value="Unassembled WGS sequence"/>
</dbReference>
<keyword evidence="1" id="KW-0812">Transmembrane</keyword>
<keyword evidence="1" id="KW-1133">Transmembrane helix</keyword>
<feature type="transmembrane region" description="Helical" evidence="1">
    <location>
        <begin position="42"/>
        <end position="61"/>
    </location>
</feature>
<accession>A0AAV2W125</accession>
<dbReference type="Pfam" id="PF14018">
    <property type="entry name" value="DUF4234"/>
    <property type="match status" value="1"/>
</dbReference>
<proteinExistence type="predicted"/>
<feature type="transmembrane region" description="Helical" evidence="1">
    <location>
        <begin position="6"/>
        <end position="30"/>
    </location>
</feature>
<dbReference type="InterPro" id="IPR025328">
    <property type="entry name" value="DUF4234"/>
</dbReference>
<protein>
    <recommendedName>
        <fullName evidence="2">DUF4234 domain-containing protein</fullName>
    </recommendedName>
</protein>
<evidence type="ECO:0000256" key="1">
    <source>
        <dbReference type="SAM" id="Phobius"/>
    </source>
</evidence>
<reference evidence="3 4" key="2">
    <citation type="submission" date="2015-01" db="EMBL/GenBank/DDBJ databases">
        <title>Genome sequence of a Bifidobacterium animalis strain.</title>
        <authorList>
            <person name="Bogovic-Matijasic B."/>
            <person name="Hacin B."/>
            <person name="Citar M."/>
            <person name="Svigelj K."/>
            <person name="Stempelj M."/>
            <person name="Rogelj I."/>
        </authorList>
    </citation>
    <scope>NUCLEOTIDE SEQUENCE [LARGE SCALE GENOMIC DNA]</scope>
    <source>
        <strain evidence="3 4">IM386</strain>
    </source>
</reference>
<organism evidence="3 4">
    <name type="scientific">Bifidobacterium animalis subsp. animalis IM386</name>
    <dbReference type="NCBI Taxonomy" id="1402194"/>
    <lineage>
        <taxon>Bacteria</taxon>
        <taxon>Bacillati</taxon>
        <taxon>Actinomycetota</taxon>
        <taxon>Actinomycetes</taxon>
        <taxon>Bifidobacteriales</taxon>
        <taxon>Bifidobacteriaceae</taxon>
        <taxon>Bifidobacterium</taxon>
    </lineage>
</organism>
<dbReference type="AlphaFoldDB" id="A0AAV2W125"/>